<protein>
    <submittedName>
        <fullName evidence="1">Uncharacterized protein</fullName>
    </submittedName>
</protein>
<gene>
    <name evidence="1" type="ORF">ACFFGH_09440</name>
</gene>
<comment type="caution">
    <text evidence="1">The sequence shown here is derived from an EMBL/GenBank/DDBJ whole genome shotgun (WGS) entry which is preliminary data.</text>
</comment>
<organism evidence="1 2">
    <name type="scientific">Lysobacter korlensis</name>
    <dbReference type="NCBI Taxonomy" id="553636"/>
    <lineage>
        <taxon>Bacteria</taxon>
        <taxon>Pseudomonadati</taxon>
        <taxon>Pseudomonadota</taxon>
        <taxon>Gammaproteobacteria</taxon>
        <taxon>Lysobacterales</taxon>
        <taxon>Lysobacteraceae</taxon>
        <taxon>Lysobacter</taxon>
    </lineage>
</organism>
<evidence type="ECO:0000313" key="2">
    <source>
        <dbReference type="Proteomes" id="UP001589896"/>
    </source>
</evidence>
<dbReference type="Proteomes" id="UP001589896">
    <property type="component" value="Unassembled WGS sequence"/>
</dbReference>
<accession>A0ABV6RM54</accession>
<name>A0ABV6RM54_9GAMM</name>
<evidence type="ECO:0000313" key="1">
    <source>
        <dbReference type="EMBL" id="MFC0678065.1"/>
    </source>
</evidence>
<dbReference type="EMBL" id="JBHLTG010000002">
    <property type="protein sequence ID" value="MFC0678065.1"/>
    <property type="molecule type" value="Genomic_DNA"/>
</dbReference>
<dbReference type="RefSeq" id="WP_386667593.1">
    <property type="nucleotide sequence ID" value="NZ_JBHLTG010000002.1"/>
</dbReference>
<keyword evidence="2" id="KW-1185">Reference proteome</keyword>
<sequence>MTTGENAALDDGHAEIVAEAELGVLLPVRIETRFRPGRLLVRVVPDEPWFTRHDPLVSEGELDALARYLDAARDADEPVRELAWRELVGQLSGPRAVFLMRTFTRLRADGAVVLRPADPAELRTEPTFPGVGGFPPELTVWLARGGGAPIVALTLTVDRARLLADFPDPDTPGDHRWWEDWDEAVAAGLAGEIPLDGDPADIDALYVTGLSDTDPAGLFRNHADAGRLGLVPPGSATNTVAGAPAAPLGADPATWWTVLQEPAGESEREISAALTGDPDLLGNLPGTPGAHRRWNSAFVAGLWPALWGFAAQDIWNLPAGKFEAPEWAAHALLPEGPFPAVRVGDQPYGLLPASVLGRWVPGRNDPPLETGMLPALLTLRDIYRTAAETRGTAEGATTEELLDLIGQVPTSPVLRHTRAWPLELWWLAFSLGGFGISWEDFDRAWHKQHRLAGELGVRPARRYGSAGFARRLELPLIIPAELPEGQTVGDTLRELVSIAGDGPSLFARTDLVELEFLRFPPDSLLLRLAIRSLQVAIGDVGRATLGEEPPGPERVVRPETETGRLERWIGVTDPNAVHDDTPEGRRFRQVVDGLSELAELVDTDQARAEALLLATVDTAAVRIDPWLTGLPARRLRSMQDGGAAARLGAYGWVDGPRPGTPGPTAAGLIHTPSAGQSLTASVLRDRAVNDAADGRWDLDLTSRSVRDADTVAEQVRIGAHLGEALGREVERVVAAPAEVRRLRRDFPLRTEHAGRRVCDGIAVLAADLDTLGLPPEAVDGLTRLRVAMDTYGDLLVAEAVNHVTEGRPDVAGGAMDAAAGLARPPQLGLLRTPREGRAVITSVVLLLPAADDPPDPADDLERALLSPALLSDPAAAAWLRDQTADPAGWSFTFDAVDPAGSTAVTLADLGLEPADVLALPWTDVQRLAAEAAAGVLGALPDDLVPTGGTAAGHYESAARLTVLVGRRPAGHDAVIEQAAEDSGPVGQQVLSRYTRVLATGRSLAGLLAAELAQTEDGGHGTADAATLARLVRGARAWGLAPDPARDDGTGPVPEPPSGRRLVALAARALELLNARLKAAPATEPAAPGDPAPAAALSVDDLLDALSTLVSPTGQLAVTSSLTWPALAELIPDPALGSAWLPVVAAVRDSIARVEAHQLVASARPRSGVPFQAWSNKAGDPWQQDPDDRRRLTVVFADSRLDLAGAAGGTSFAAAAVDRFAEVVPASEQTTGAVFGFDAPAARAPQAILLAVPPDPATGLRPDDLVEIAADVRMLARARMARLADLGPDIRGLLPASLLPATGPTQVPLQPTRR</sequence>
<proteinExistence type="predicted"/>
<reference evidence="1 2" key="1">
    <citation type="submission" date="2024-09" db="EMBL/GenBank/DDBJ databases">
        <authorList>
            <person name="Sun Q."/>
            <person name="Mori K."/>
        </authorList>
    </citation>
    <scope>NUCLEOTIDE SEQUENCE [LARGE SCALE GENOMIC DNA]</scope>
    <source>
        <strain evidence="1 2">KCTC 23076</strain>
    </source>
</reference>